<comment type="caution">
    <text evidence="2">The sequence shown here is derived from an EMBL/GenBank/DDBJ whole genome shotgun (WGS) entry which is preliminary data.</text>
</comment>
<accession>A0ABR8C668</accession>
<dbReference type="RefSeq" id="WP_190576353.1">
    <property type="nucleotide sequence ID" value="NZ_CAWPQU010000023.1"/>
</dbReference>
<keyword evidence="1" id="KW-0472">Membrane</keyword>
<protein>
    <submittedName>
        <fullName evidence="2">Uncharacterized protein</fullName>
    </submittedName>
</protein>
<proteinExistence type="predicted"/>
<keyword evidence="1" id="KW-0812">Transmembrane</keyword>
<evidence type="ECO:0000256" key="1">
    <source>
        <dbReference type="SAM" id="Phobius"/>
    </source>
</evidence>
<reference evidence="2 3" key="1">
    <citation type="journal article" date="2020" name="ISME J.">
        <title>Comparative genomics reveals insights into cyanobacterial evolution and habitat adaptation.</title>
        <authorList>
            <person name="Chen M.Y."/>
            <person name="Teng W.K."/>
            <person name="Zhao L."/>
            <person name="Hu C.X."/>
            <person name="Zhou Y.K."/>
            <person name="Han B.P."/>
            <person name="Song L.R."/>
            <person name="Shu W.S."/>
        </authorList>
    </citation>
    <scope>NUCLEOTIDE SEQUENCE [LARGE SCALE GENOMIC DNA]</scope>
    <source>
        <strain evidence="2 3">FACHB-1050</strain>
    </source>
</reference>
<name>A0ABR8C668_9CYAN</name>
<evidence type="ECO:0000313" key="3">
    <source>
        <dbReference type="Proteomes" id="UP000618445"/>
    </source>
</evidence>
<gene>
    <name evidence="2" type="ORF">H6G05_03560</name>
</gene>
<dbReference type="Proteomes" id="UP000618445">
    <property type="component" value="Unassembled WGS sequence"/>
</dbReference>
<keyword evidence="1" id="KW-1133">Transmembrane helix</keyword>
<feature type="transmembrane region" description="Helical" evidence="1">
    <location>
        <begin position="41"/>
        <end position="59"/>
    </location>
</feature>
<sequence length="80" mass="9106">MAAIDCVRTQEKPKKIMAARSAAIIFLGFTLGNSYKIKKRVGIVVFLFSPIAIFWGYILNYGNLYLDRGNLNIGFLKWFV</sequence>
<evidence type="ECO:0000313" key="2">
    <source>
        <dbReference type="EMBL" id="MBD2315925.1"/>
    </source>
</evidence>
<dbReference type="EMBL" id="JACJQY010000003">
    <property type="protein sequence ID" value="MBD2315925.1"/>
    <property type="molecule type" value="Genomic_DNA"/>
</dbReference>
<keyword evidence="3" id="KW-1185">Reference proteome</keyword>
<organism evidence="2 3">
    <name type="scientific">Phormidium tenue FACHB-1050</name>
    <dbReference type="NCBI Taxonomy" id="2692857"/>
    <lineage>
        <taxon>Bacteria</taxon>
        <taxon>Bacillati</taxon>
        <taxon>Cyanobacteriota</taxon>
        <taxon>Cyanophyceae</taxon>
        <taxon>Oscillatoriophycideae</taxon>
        <taxon>Oscillatoriales</taxon>
        <taxon>Oscillatoriaceae</taxon>
        <taxon>Phormidium</taxon>
    </lineage>
</organism>